<sequence length="32" mass="3638">MISAILLAAGQSKRMNGDNKLIKKYNKKYLIN</sequence>
<proteinExistence type="predicted"/>
<gene>
    <name evidence="1" type="ORF">METZ01_LOCUS350221</name>
</gene>
<dbReference type="InterPro" id="IPR029044">
    <property type="entry name" value="Nucleotide-diphossugar_trans"/>
</dbReference>
<evidence type="ECO:0000313" key="1">
    <source>
        <dbReference type="EMBL" id="SVC97367.1"/>
    </source>
</evidence>
<dbReference type="SUPFAM" id="SSF53448">
    <property type="entry name" value="Nucleotide-diphospho-sugar transferases"/>
    <property type="match status" value="1"/>
</dbReference>
<organism evidence="1">
    <name type="scientific">marine metagenome</name>
    <dbReference type="NCBI Taxonomy" id="408172"/>
    <lineage>
        <taxon>unclassified sequences</taxon>
        <taxon>metagenomes</taxon>
        <taxon>ecological metagenomes</taxon>
    </lineage>
</organism>
<dbReference type="Gene3D" id="3.90.550.10">
    <property type="entry name" value="Spore Coat Polysaccharide Biosynthesis Protein SpsA, Chain A"/>
    <property type="match status" value="1"/>
</dbReference>
<name>A0A382RJS2_9ZZZZ</name>
<dbReference type="AlphaFoldDB" id="A0A382RJS2"/>
<accession>A0A382RJS2</accession>
<protein>
    <recommendedName>
        <fullName evidence="2">MobA-like NTP transferase domain-containing protein</fullName>
    </recommendedName>
</protein>
<reference evidence="1" key="1">
    <citation type="submission" date="2018-05" db="EMBL/GenBank/DDBJ databases">
        <authorList>
            <person name="Lanie J.A."/>
            <person name="Ng W.-L."/>
            <person name="Kazmierczak K.M."/>
            <person name="Andrzejewski T.M."/>
            <person name="Davidsen T.M."/>
            <person name="Wayne K.J."/>
            <person name="Tettelin H."/>
            <person name="Glass J.I."/>
            <person name="Rusch D."/>
            <person name="Podicherti R."/>
            <person name="Tsui H.-C.T."/>
            <person name="Winkler M.E."/>
        </authorList>
    </citation>
    <scope>NUCLEOTIDE SEQUENCE</scope>
</reference>
<evidence type="ECO:0008006" key="2">
    <source>
        <dbReference type="Google" id="ProtNLM"/>
    </source>
</evidence>
<feature type="non-terminal residue" evidence="1">
    <location>
        <position position="32"/>
    </location>
</feature>
<dbReference type="EMBL" id="UINC01121893">
    <property type="protein sequence ID" value="SVC97367.1"/>
    <property type="molecule type" value="Genomic_DNA"/>
</dbReference>